<dbReference type="InterPro" id="IPR006797">
    <property type="entry name" value="PRELI/MSF1_dom"/>
</dbReference>
<accession>A0A660KL76</accession>
<proteinExistence type="predicted"/>
<organism evidence="2 3">
    <name type="scientific">Carpinus fangiana</name>
    <dbReference type="NCBI Taxonomy" id="176857"/>
    <lineage>
        <taxon>Eukaryota</taxon>
        <taxon>Viridiplantae</taxon>
        <taxon>Streptophyta</taxon>
        <taxon>Embryophyta</taxon>
        <taxon>Tracheophyta</taxon>
        <taxon>Spermatophyta</taxon>
        <taxon>Magnoliopsida</taxon>
        <taxon>eudicotyledons</taxon>
        <taxon>Gunneridae</taxon>
        <taxon>Pentapetalae</taxon>
        <taxon>rosids</taxon>
        <taxon>fabids</taxon>
        <taxon>Fagales</taxon>
        <taxon>Betulaceae</taxon>
        <taxon>Carpinus</taxon>
    </lineage>
</organism>
<dbReference type="Proteomes" id="UP000327013">
    <property type="component" value="Chromosome 4"/>
</dbReference>
<dbReference type="InterPro" id="IPR037365">
    <property type="entry name" value="Slowmo/Ups"/>
</dbReference>
<evidence type="ECO:0000259" key="1">
    <source>
        <dbReference type="PROSITE" id="PS50904"/>
    </source>
</evidence>
<sequence length="187" mass="21828">MVKAYTQEYIYKHPWERVTSASWRKFTDHENRRILDHILEVDTLSCKFDPKSQKLCTTRAVTLHFPGPWFIRKIIGQDICHCIESTTVDARSRSMQLISRNVCLQNFIEVEEKIRYDPHPDNPNGWTICRQETSIHMKPLSALASIAEMVEQRCAEKVVKNSATGREVMERICKYLEAESREIALES</sequence>
<dbReference type="EMBL" id="CM017324">
    <property type="protein sequence ID" value="KAE8037112.1"/>
    <property type="molecule type" value="Genomic_DNA"/>
</dbReference>
<name>A0A660KL76_9ROSI</name>
<dbReference type="AlphaFoldDB" id="A0A660KL76"/>
<dbReference type="PANTHER" id="PTHR11158">
    <property type="entry name" value="MSF1/PX19 RELATED"/>
    <property type="match status" value="1"/>
</dbReference>
<keyword evidence="3" id="KW-1185">Reference proteome</keyword>
<dbReference type="GO" id="GO:0005758">
    <property type="term" value="C:mitochondrial intermembrane space"/>
    <property type="evidence" value="ECO:0007669"/>
    <property type="project" value="InterPro"/>
</dbReference>
<dbReference type="Pfam" id="PF04707">
    <property type="entry name" value="PRELI"/>
    <property type="match status" value="1"/>
</dbReference>
<gene>
    <name evidence="2" type="ORF">FH972_009734</name>
</gene>
<evidence type="ECO:0000313" key="2">
    <source>
        <dbReference type="EMBL" id="KAE8037112.1"/>
    </source>
</evidence>
<protein>
    <recommendedName>
        <fullName evidence="1">PRELI/MSF1 domain-containing protein</fullName>
    </recommendedName>
</protein>
<evidence type="ECO:0000313" key="3">
    <source>
        <dbReference type="Proteomes" id="UP000327013"/>
    </source>
</evidence>
<dbReference type="PROSITE" id="PS50904">
    <property type="entry name" value="PRELI_MSF1"/>
    <property type="match status" value="1"/>
</dbReference>
<reference evidence="2 3" key="1">
    <citation type="submission" date="2019-06" db="EMBL/GenBank/DDBJ databases">
        <title>A chromosomal-level reference genome of Carpinus fangiana (Coryloideae, Betulaceae).</title>
        <authorList>
            <person name="Yang X."/>
            <person name="Wang Z."/>
            <person name="Zhang L."/>
            <person name="Hao G."/>
            <person name="Liu J."/>
            <person name="Yang Y."/>
        </authorList>
    </citation>
    <scope>NUCLEOTIDE SEQUENCE [LARGE SCALE GENOMIC DNA]</scope>
    <source>
        <strain evidence="2">Cfa_2016G</strain>
        <tissue evidence="2">Leaf</tissue>
    </source>
</reference>
<dbReference type="OrthoDB" id="407630at2759"/>
<feature type="domain" description="PRELI/MSF1" evidence="1">
    <location>
        <begin position="2"/>
        <end position="181"/>
    </location>
</feature>